<dbReference type="EMBL" id="UGVN01000001">
    <property type="protein sequence ID" value="SUE39534.1"/>
    <property type="molecule type" value="Genomic_DNA"/>
</dbReference>
<dbReference type="AlphaFoldDB" id="A0A379MXM0"/>
<dbReference type="RefSeq" id="WP_019461106.1">
    <property type="nucleotide sequence ID" value="NZ_AP031462.1"/>
</dbReference>
<dbReference type="SUPFAM" id="SSF51197">
    <property type="entry name" value="Clavaminate synthase-like"/>
    <property type="match status" value="1"/>
</dbReference>
<evidence type="ECO:0000313" key="2">
    <source>
        <dbReference type="Proteomes" id="UP000254919"/>
    </source>
</evidence>
<dbReference type="Proteomes" id="UP000254919">
    <property type="component" value="Unassembled WGS sequence"/>
</dbReference>
<evidence type="ECO:0000313" key="1">
    <source>
        <dbReference type="EMBL" id="SUE39534.1"/>
    </source>
</evidence>
<accession>A0A379MXM0</accession>
<organism evidence="1 2">
    <name type="scientific">Roseomonas mucosa</name>
    <dbReference type="NCBI Taxonomy" id="207340"/>
    <lineage>
        <taxon>Bacteria</taxon>
        <taxon>Pseudomonadati</taxon>
        <taxon>Pseudomonadota</taxon>
        <taxon>Alphaproteobacteria</taxon>
        <taxon>Acetobacterales</taxon>
        <taxon>Roseomonadaceae</taxon>
        <taxon>Roseomonas</taxon>
    </lineage>
</organism>
<reference evidence="1 2" key="1">
    <citation type="submission" date="2018-06" db="EMBL/GenBank/DDBJ databases">
        <authorList>
            <consortium name="Pathogen Informatics"/>
            <person name="Doyle S."/>
        </authorList>
    </citation>
    <scope>NUCLEOTIDE SEQUENCE [LARGE SCALE GENOMIC DNA]</scope>
    <source>
        <strain evidence="1 2">NCTC13291</strain>
    </source>
</reference>
<gene>
    <name evidence="1" type="ORF">NCTC13291_01346</name>
</gene>
<sequence>MGFVQSPRHAFPNADFSPAPNGAAEAGISRPWGHGRIHRWLDKARQHGLSLPSNLAARALRLPWSDRLVGDAQARVRAAHLPELPALSAADAALLRALLRDGVCVTSLEELGLPGTAAMLASATSLTDRLAARRRQPEHAHRHTVTATAQDLLDFPAILEWGLGTRLLDLVENYLGLPVAYDGPDHFYSPADGREAGPRIWHRDREDRRMLKIAVYISDVGPQDGPFEIVHPDFRERLGGPRQAAILPQAELERRIGPEGMEKAIRTCTGRRGTVVIAETAENYHRGRPPVRSDRSALYYGYFSRFTPTPFFCERSPLTRAQIARIASGLPERQHDALLWRRFLPAWKRVVPTNRIRV</sequence>
<proteinExistence type="predicted"/>
<dbReference type="GeneID" id="99632396"/>
<name>A0A379MXM0_9PROT</name>
<evidence type="ECO:0008006" key="3">
    <source>
        <dbReference type="Google" id="ProtNLM"/>
    </source>
</evidence>
<protein>
    <recommendedName>
        <fullName evidence="3">Phytanoyl-CoA dioxygenase (PhyH)</fullName>
    </recommendedName>
</protein>
<dbReference type="Gene3D" id="2.60.120.620">
    <property type="entry name" value="q2cbj1_9rhob like domain"/>
    <property type="match status" value="1"/>
</dbReference>